<dbReference type="Proteomes" id="UP000186953">
    <property type="component" value="Unassembled WGS sequence"/>
</dbReference>
<organism evidence="1 2">
    <name type="scientific">Maribacter ulvicola</name>
    <dbReference type="NCBI Taxonomy" id="228959"/>
    <lineage>
        <taxon>Bacteria</taxon>
        <taxon>Pseudomonadati</taxon>
        <taxon>Bacteroidota</taxon>
        <taxon>Flavobacteriia</taxon>
        <taxon>Flavobacteriales</taxon>
        <taxon>Flavobacteriaceae</taxon>
        <taxon>Maribacter</taxon>
    </lineage>
</organism>
<keyword evidence="2" id="KW-1185">Reference proteome</keyword>
<sequence>MQRNKEHELCITKEIKITKTGDFVLNIKDLVLITIKNENNTSHRYHRR</sequence>
<dbReference type="EMBL" id="FTMA01000007">
    <property type="protein sequence ID" value="SIR17479.1"/>
    <property type="molecule type" value="Genomic_DNA"/>
</dbReference>
<evidence type="ECO:0000313" key="2">
    <source>
        <dbReference type="Proteomes" id="UP000186953"/>
    </source>
</evidence>
<protein>
    <submittedName>
        <fullName evidence="1">Uncharacterized protein</fullName>
    </submittedName>
</protein>
<evidence type="ECO:0000313" key="1">
    <source>
        <dbReference type="EMBL" id="SIR17479.1"/>
    </source>
</evidence>
<accession>A0A1N6YSS0</accession>
<name>A0A1N6YSS0_9FLAO</name>
<dbReference type="AlphaFoldDB" id="A0A1N6YSS0"/>
<reference evidence="2" key="1">
    <citation type="submission" date="2017-01" db="EMBL/GenBank/DDBJ databases">
        <authorList>
            <person name="Varghese N."/>
            <person name="Submissions S."/>
        </authorList>
    </citation>
    <scope>NUCLEOTIDE SEQUENCE [LARGE SCALE GENOMIC DNA]</scope>
    <source>
        <strain evidence="2">DSM 15366</strain>
    </source>
</reference>
<proteinExistence type="predicted"/>
<gene>
    <name evidence="1" type="ORF">SAMN05421797_107122</name>
</gene>